<dbReference type="EMBL" id="PXYV01000058">
    <property type="protein sequence ID" value="PSR20555.1"/>
    <property type="molecule type" value="Genomic_DNA"/>
</dbReference>
<dbReference type="AlphaFoldDB" id="A0A2T2WE73"/>
<sequence length="72" mass="8054">MVPSVLNPIFKEQALKIQGRHLLIPLGRGRTPIRMHLPEALPIGTMAQAELGYGTLYLTVTRARQQGWRAGY</sequence>
<dbReference type="Proteomes" id="UP000241848">
    <property type="component" value="Unassembled WGS sequence"/>
</dbReference>
<evidence type="ECO:0000313" key="2">
    <source>
        <dbReference type="Proteomes" id="UP000241848"/>
    </source>
</evidence>
<gene>
    <name evidence="1" type="ORF">C7B45_14530</name>
</gene>
<reference evidence="1 2" key="1">
    <citation type="journal article" date="2014" name="BMC Genomics">
        <title>Comparison of environmental and isolate Sulfobacillus genomes reveals diverse carbon, sulfur, nitrogen, and hydrogen metabolisms.</title>
        <authorList>
            <person name="Justice N.B."/>
            <person name="Norman A."/>
            <person name="Brown C.T."/>
            <person name="Singh A."/>
            <person name="Thomas B.C."/>
            <person name="Banfield J.F."/>
        </authorList>
    </citation>
    <scope>NUCLEOTIDE SEQUENCE [LARGE SCALE GENOMIC DNA]</scope>
    <source>
        <strain evidence="1">AMDSBA3</strain>
    </source>
</reference>
<protein>
    <submittedName>
        <fullName evidence="1">Uncharacterized protein</fullName>
    </submittedName>
</protein>
<name>A0A2T2WE73_9FIRM</name>
<comment type="caution">
    <text evidence="1">The sequence shown here is derived from an EMBL/GenBank/DDBJ whole genome shotgun (WGS) entry which is preliminary data.</text>
</comment>
<proteinExistence type="predicted"/>
<evidence type="ECO:0000313" key="1">
    <source>
        <dbReference type="EMBL" id="PSR20555.1"/>
    </source>
</evidence>
<organism evidence="1 2">
    <name type="scientific">Sulfobacillus acidophilus</name>
    <dbReference type="NCBI Taxonomy" id="53633"/>
    <lineage>
        <taxon>Bacteria</taxon>
        <taxon>Bacillati</taxon>
        <taxon>Bacillota</taxon>
        <taxon>Clostridia</taxon>
        <taxon>Eubacteriales</taxon>
        <taxon>Clostridiales Family XVII. Incertae Sedis</taxon>
        <taxon>Sulfobacillus</taxon>
    </lineage>
</organism>
<accession>A0A2T2WE73</accession>